<keyword evidence="1" id="KW-0812">Transmembrane</keyword>
<organism evidence="2 3">
    <name type="scientific">Arcanobacterium bovis</name>
    <dbReference type="NCBI Taxonomy" id="2529275"/>
    <lineage>
        <taxon>Bacteria</taxon>
        <taxon>Bacillati</taxon>
        <taxon>Actinomycetota</taxon>
        <taxon>Actinomycetes</taxon>
        <taxon>Actinomycetales</taxon>
        <taxon>Actinomycetaceae</taxon>
        <taxon>Arcanobacterium</taxon>
    </lineage>
</organism>
<keyword evidence="1" id="KW-0472">Membrane</keyword>
<keyword evidence="1" id="KW-1133">Transmembrane helix</keyword>
<dbReference type="RefSeq" id="WP_131280179.1">
    <property type="nucleotide sequence ID" value="NZ_JBHSLR010000009.1"/>
</dbReference>
<evidence type="ECO:0000313" key="3">
    <source>
        <dbReference type="Proteomes" id="UP000293036"/>
    </source>
</evidence>
<name>A0A4Q9V1Q7_9ACTO</name>
<evidence type="ECO:0000313" key="2">
    <source>
        <dbReference type="EMBL" id="TBW22983.1"/>
    </source>
</evidence>
<protein>
    <submittedName>
        <fullName evidence="2">TIGR03987 family protein</fullName>
    </submittedName>
</protein>
<sequence length="121" mass="13450">MFLITGALVLYTSGVFAEQRAGSLQWFHVGLFAGGLTLDMTGTFIMCRIAAATQATPNLLNQIMAITGLIALLLMAGHLIWAFIVMIRDRPNERLVFHRLSVIVWAIWLVPYFTGMIGSFF</sequence>
<dbReference type="InterPro" id="IPR023813">
    <property type="entry name" value="HsmA-like"/>
</dbReference>
<feature type="transmembrane region" description="Helical" evidence="1">
    <location>
        <begin position="96"/>
        <end position="120"/>
    </location>
</feature>
<evidence type="ECO:0000256" key="1">
    <source>
        <dbReference type="SAM" id="Phobius"/>
    </source>
</evidence>
<comment type="caution">
    <text evidence="2">The sequence shown here is derived from an EMBL/GenBank/DDBJ whole genome shotgun (WGS) entry which is preliminary data.</text>
</comment>
<dbReference type="EMBL" id="SJDT01000002">
    <property type="protein sequence ID" value="TBW22983.1"/>
    <property type="molecule type" value="Genomic_DNA"/>
</dbReference>
<feature type="transmembrane region" description="Helical" evidence="1">
    <location>
        <begin position="27"/>
        <end position="51"/>
    </location>
</feature>
<dbReference type="AlphaFoldDB" id="A0A4Q9V1Q7"/>
<feature type="transmembrane region" description="Helical" evidence="1">
    <location>
        <begin position="63"/>
        <end position="84"/>
    </location>
</feature>
<dbReference type="NCBIfam" id="TIGR03987">
    <property type="entry name" value="HsmA family protein"/>
    <property type="match status" value="1"/>
</dbReference>
<gene>
    <name evidence="2" type="ORF">EZJ44_03595</name>
</gene>
<keyword evidence="3" id="KW-1185">Reference proteome</keyword>
<reference evidence="2 3" key="1">
    <citation type="submission" date="2019-02" db="EMBL/GenBank/DDBJ databases">
        <title>Arcanobacterium bovis sp. nov., isolated from the milk of a cow with mastitis.</title>
        <authorList>
            <person name="Sammra O."/>
            <person name="Foster G."/>
            <person name="Hassan A."/>
            <person name="Alssahen M."/>
            <person name="Laemmler C."/>
            <person name="Borowiak M."/>
            <person name="Malorny B."/>
            <person name="Abdulmawjood A."/>
        </authorList>
    </citation>
    <scope>NUCLEOTIDE SEQUENCE [LARGE SCALE GENOMIC DNA]</scope>
    <source>
        <strain evidence="2 3">C605018/01/1</strain>
    </source>
</reference>
<proteinExistence type="predicted"/>
<dbReference type="Proteomes" id="UP000293036">
    <property type="component" value="Unassembled WGS sequence"/>
</dbReference>
<accession>A0A4Q9V1Q7</accession>
<dbReference type="OrthoDB" id="5396526at2"/>